<dbReference type="Proteomes" id="UP000321223">
    <property type="component" value="Unassembled WGS sequence"/>
</dbReference>
<evidence type="ECO:0000313" key="1">
    <source>
        <dbReference type="EMBL" id="GCA96123.1"/>
    </source>
</evidence>
<evidence type="ECO:0000313" key="2">
    <source>
        <dbReference type="Proteomes" id="UP000321223"/>
    </source>
</evidence>
<reference evidence="1 2" key="1">
    <citation type="journal article" date="2019" name="Appl. Environ. Microbiol.">
        <title>Co-occurrence of broad and narrow host-range viruses infecting the toxic bloom-forming cyanobacterium Microcystis aeruginosa.</title>
        <authorList>
            <person name="Morimoto D."/>
            <person name="Tominaga K."/>
            <person name="Nishimura Y."/>
            <person name="Yoshida N."/>
            <person name="Kimura S."/>
            <person name="Sako Y."/>
            <person name="Yoshida T."/>
        </authorList>
    </citation>
    <scope>NUCLEOTIDE SEQUENCE [LARGE SCALE GENOMIC DNA]</scope>
    <source>
        <strain evidence="1 2">11-30S32</strain>
    </source>
</reference>
<dbReference type="EMBL" id="BHVU01000609">
    <property type="protein sequence ID" value="GCA96123.1"/>
    <property type="molecule type" value="Genomic_DNA"/>
</dbReference>
<organism evidence="1 2">
    <name type="scientific">Microcystis aeruginosa 11-30S32</name>
    <dbReference type="NCBI Taxonomy" id="2358142"/>
    <lineage>
        <taxon>Bacteria</taxon>
        <taxon>Bacillati</taxon>
        <taxon>Cyanobacteriota</taxon>
        <taxon>Cyanophyceae</taxon>
        <taxon>Oscillatoriophycideae</taxon>
        <taxon>Chroococcales</taxon>
        <taxon>Microcystaceae</taxon>
        <taxon>Microcystis</taxon>
    </lineage>
</organism>
<name>A0A510PRI8_MICAE</name>
<accession>A0A510PRI8</accession>
<gene>
    <name evidence="1" type="ORF">MAE30S32_47750</name>
</gene>
<dbReference type="AlphaFoldDB" id="A0A510PRI8"/>
<comment type="caution">
    <text evidence="1">The sequence shown here is derived from an EMBL/GenBank/DDBJ whole genome shotgun (WGS) entry which is preliminary data.</text>
</comment>
<sequence>MTPSTAREEPTVSMVVMATTSSTVAVSKTA</sequence>
<protein>
    <submittedName>
        <fullName evidence="1">Uncharacterized protein</fullName>
    </submittedName>
</protein>
<proteinExistence type="predicted"/>